<comment type="similarity">
    <text evidence="7">Belongs to the NhaA Na(+)/H(+) (TC 2.A.33) antiporter family.</text>
</comment>
<evidence type="ECO:0000256" key="7">
    <source>
        <dbReference type="HAMAP-Rule" id="MF_01844"/>
    </source>
</evidence>
<gene>
    <name evidence="7" type="primary">nhaA</name>
    <name evidence="8" type="ORF">C9I47_1398</name>
</gene>
<keyword evidence="3 7" id="KW-0812">Transmembrane</keyword>
<feature type="transmembrane region" description="Helical" evidence="7">
    <location>
        <begin position="254"/>
        <end position="279"/>
    </location>
</feature>
<feature type="transmembrane region" description="Helical" evidence="7">
    <location>
        <begin position="326"/>
        <end position="347"/>
    </location>
</feature>
<dbReference type="Gene3D" id="1.20.1530.10">
    <property type="entry name" value="Na+/H+ antiporter like domain"/>
    <property type="match status" value="1"/>
</dbReference>
<evidence type="ECO:0000256" key="5">
    <source>
        <dbReference type="ARBA" id="ARBA00023136"/>
    </source>
</evidence>
<comment type="caution">
    <text evidence="7">Lacks conserved residue(s) required for the propagation of feature annotation.</text>
</comment>
<dbReference type="PANTHER" id="PTHR30341">
    <property type="entry name" value="SODIUM ION/PROTON ANTIPORTER NHAA-RELATED"/>
    <property type="match status" value="1"/>
</dbReference>
<evidence type="ECO:0000256" key="3">
    <source>
        <dbReference type="ARBA" id="ARBA00022692"/>
    </source>
</evidence>
<keyword evidence="5 7" id="KW-0472">Membrane</keyword>
<keyword evidence="9" id="KW-1185">Reference proteome</keyword>
<dbReference type="NCBIfam" id="TIGR00773">
    <property type="entry name" value="NhaA"/>
    <property type="match status" value="1"/>
</dbReference>
<dbReference type="KEGG" id="lmb:C9I47_1398"/>
<evidence type="ECO:0000256" key="6">
    <source>
        <dbReference type="ARBA" id="ARBA00023201"/>
    </source>
</evidence>
<evidence type="ECO:0000313" key="9">
    <source>
        <dbReference type="Proteomes" id="UP000249447"/>
    </source>
</evidence>
<keyword evidence="7" id="KW-0406">Ion transport</keyword>
<dbReference type="AlphaFoldDB" id="A0A2U9TC21"/>
<name>A0A2U9TC21_9GAMM</name>
<evidence type="ECO:0000256" key="1">
    <source>
        <dbReference type="ARBA" id="ARBA00004429"/>
    </source>
</evidence>
<dbReference type="HAMAP" id="MF_01844">
    <property type="entry name" value="NhaA"/>
    <property type="match status" value="1"/>
</dbReference>
<dbReference type="EMBL" id="CP029843">
    <property type="protein sequence ID" value="AWV07099.1"/>
    <property type="molecule type" value="Genomic_DNA"/>
</dbReference>
<comment type="function">
    <text evidence="7">Na(+)/H(+) antiporter that extrudes sodium in exchange for external protons.</text>
</comment>
<evidence type="ECO:0000313" key="8">
    <source>
        <dbReference type="EMBL" id="AWV07099.1"/>
    </source>
</evidence>
<dbReference type="Proteomes" id="UP000249447">
    <property type="component" value="Chromosome"/>
</dbReference>
<reference evidence="8 9" key="1">
    <citation type="submission" date="2018-05" db="EMBL/GenBank/DDBJ databases">
        <title>The complete genome of Lysobacter maris HZ9B, a marine bacterium antagonistic against terrestrial plant pathogens.</title>
        <authorList>
            <person name="Zhang X.-Q."/>
        </authorList>
    </citation>
    <scope>NUCLEOTIDE SEQUENCE [LARGE SCALE GENOMIC DNA]</scope>
    <source>
        <strain evidence="8 9">HZ9B</strain>
    </source>
</reference>
<dbReference type="GO" id="GO:0006885">
    <property type="term" value="P:regulation of pH"/>
    <property type="evidence" value="ECO:0007669"/>
    <property type="project" value="UniProtKB-UniRule"/>
</dbReference>
<dbReference type="Pfam" id="PF06965">
    <property type="entry name" value="Na_H_antiport_1"/>
    <property type="match status" value="1"/>
</dbReference>
<accession>A0A2U9TC21</accession>
<organism evidence="8 9">
    <name type="scientific">Marilutibacter maris</name>
    <dbReference type="NCBI Taxonomy" id="1605891"/>
    <lineage>
        <taxon>Bacteria</taxon>
        <taxon>Pseudomonadati</taxon>
        <taxon>Pseudomonadota</taxon>
        <taxon>Gammaproteobacteria</taxon>
        <taxon>Lysobacterales</taxon>
        <taxon>Lysobacteraceae</taxon>
        <taxon>Marilutibacter</taxon>
    </lineage>
</organism>
<keyword evidence="7" id="KW-0915">Sodium</keyword>
<keyword evidence="6 7" id="KW-0739">Sodium transport</keyword>
<feature type="transmembrane region" description="Helical" evidence="7">
    <location>
        <begin position="54"/>
        <end position="75"/>
    </location>
</feature>
<feature type="transmembrane region" description="Helical" evidence="7">
    <location>
        <begin position="291"/>
        <end position="314"/>
    </location>
</feature>
<keyword evidence="4 7" id="KW-1133">Transmembrane helix</keyword>
<dbReference type="PANTHER" id="PTHR30341:SF0">
    <property type="entry name" value="NA(+)_H(+) ANTIPORTER NHAA"/>
    <property type="match status" value="1"/>
</dbReference>
<comment type="subcellular location">
    <subcellularLocation>
        <location evidence="1">Cell inner membrane</location>
        <topology evidence="1">Multi-pass membrane protein</topology>
    </subcellularLocation>
    <subcellularLocation>
        <location evidence="7">Cell membrane</location>
        <topology evidence="7">Multi-pass membrane protein</topology>
    </subcellularLocation>
</comment>
<sequence length="360" mass="37853">MTLFFFVVALELKRETVLGELRDLRTTAFAASAALGGMVVPALLFIILDGGETPKGWGIVMATDTAFVVGCLALLGSRIPHSLRLFLLSLAIFDDIGAILVIAIGYGSDVNWQPLGWAALGLTGVALLGRMGVRPVAAYVALGGFVWVAVYESGIHPTLSGVILGLMTPTRSWVSDDRLQAILAKVTAYPAGAHWSGDTPDRRDLRRASIATREALSPLERIELSLHPWVAFLVLPMFALANAGFSLSPSGIDWQLATAVAVGLSCGKPLGILSFSYLAAKLGIGSKPSGLSWPLLTAGVLLAGIGFTMSLLIAELALDAGHLDSAKLGILIASVVSAASGLSMLAWMTHTAHRQKHIHT</sequence>
<evidence type="ECO:0000256" key="2">
    <source>
        <dbReference type="ARBA" id="ARBA00022475"/>
    </source>
</evidence>
<keyword evidence="2 7" id="KW-1003">Cell membrane</keyword>
<keyword evidence="7" id="KW-0813">Transport</keyword>
<protein>
    <recommendedName>
        <fullName evidence="7">Na(+)/H(+) antiporter NhaA</fullName>
    </recommendedName>
    <alternativeName>
        <fullName evidence="7">Sodium/proton antiporter NhaA</fullName>
    </alternativeName>
</protein>
<keyword evidence="7" id="KW-0050">Antiport</keyword>
<proteinExistence type="inferred from homology"/>
<comment type="catalytic activity">
    <reaction evidence="7">
        <text>Na(+)(in) + 2 H(+)(out) = Na(+)(out) + 2 H(+)(in)</text>
        <dbReference type="Rhea" id="RHEA:29251"/>
        <dbReference type="ChEBI" id="CHEBI:15378"/>
        <dbReference type="ChEBI" id="CHEBI:29101"/>
    </reaction>
</comment>
<dbReference type="GO" id="GO:0015385">
    <property type="term" value="F:sodium:proton antiporter activity"/>
    <property type="evidence" value="ECO:0007669"/>
    <property type="project" value="UniProtKB-UniRule"/>
</dbReference>
<feature type="transmembrane region" description="Helical" evidence="7">
    <location>
        <begin position="229"/>
        <end position="248"/>
    </location>
</feature>
<evidence type="ECO:0000256" key="4">
    <source>
        <dbReference type="ARBA" id="ARBA00022989"/>
    </source>
</evidence>
<feature type="transmembrane region" description="Helical" evidence="7">
    <location>
        <begin position="28"/>
        <end position="48"/>
    </location>
</feature>
<dbReference type="InterPro" id="IPR004670">
    <property type="entry name" value="NhaA"/>
</dbReference>
<dbReference type="GO" id="GO:0005886">
    <property type="term" value="C:plasma membrane"/>
    <property type="evidence" value="ECO:0007669"/>
    <property type="project" value="UniProtKB-SubCell"/>
</dbReference>
<feature type="transmembrane region" description="Helical" evidence="7">
    <location>
        <begin position="87"/>
        <end position="106"/>
    </location>
</feature>
<dbReference type="InterPro" id="IPR023171">
    <property type="entry name" value="Na/H_antiporter_dom_sf"/>
</dbReference>